<feature type="compositionally biased region" description="Acidic residues" evidence="1">
    <location>
        <begin position="590"/>
        <end position="606"/>
    </location>
</feature>
<dbReference type="EMBL" id="JAHLQT010040280">
    <property type="protein sequence ID" value="KAG7155847.1"/>
    <property type="molecule type" value="Genomic_DNA"/>
</dbReference>
<protein>
    <submittedName>
        <fullName evidence="2">Uncharacterized protein</fullName>
    </submittedName>
</protein>
<sequence>MEKQHWSTPIWNLDKNIQYNNKGRRHYVYPDWGNVGAGLEVDPQQHTPLQEQLLEHDPESTRQLTKYRYRTQKDIERKFPLKRTLEFAYPLLSPKKIVSPSKVINSKHSVIGNCLDMMELNGIIYLIHPVWKNDQQQVVASRLSQGGIFCEPSESLEKKNFFKLKKFAHVSQDETISQIVSKEVNNNGYIVIQSQRNAELVSLGERQEFTSSKCDIINNSLISDVDLNDTLPGVWSLASSNGEIYLHDANVERCTWSINLKNKWNESDLSNYQCNFGRHPMSLMVGNESAIWVCDTRIHVDAIHKKQHGVNDNTLRTLLEVREMKKYFADFEKISSFSKLGDMPYVYVVAGSSVFVMDERNCKMPIMNWRHMLYEMPSYTSRLKFGDLDFLMLANKQEKKVSVITSEWITDNYNTWCRGVSLPKHFSIACDTLNFAHKQNLWFGNQVQERFDSSWAGVTSCVNPNDKAGMLFFSLYGNGDIFSQEFRVDQNDTGLPHSEPEDITQYGKDILSRWEEKTVEVSVNKLPNKSFSYYSALPFYQRVTNKTISKELDELCGSGPDFDDILEGLPDIEFGDSVDGKSGSNKMEKLEEEANASDVPDLEFDDDVLNSSRTSKEAFRFSQSLPLPSRGSKTPKRKAKKQWVDGF</sequence>
<gene>
    <name evidence="2" type="ORF">Hamer_G019261</name>
</gene>
<dbReference type="PANTHER" id="PTHR15319">
    <property type="entry name" value="TATA BOX-BINDING PROTEIN ASSOCIATED FACTOR RNA POLYMERASE I SUBUNIT C"/>
    <property type="match status" value="1"/>
</dbReference>
<dbReference type="GO" id="GO:0001650">
    <property type="term" value="C:fibrillar center"/>
    <property type="evidence" value="ECO:0007669"/>
    <property type="project" value="TreeGrafter"/>
</dbReference>
<keyword evidence="3" id="KW-1185">Reference proteome</keyword>
<feature type="region of interest" description="Disordered" evidence="1">
    <location>
        <begin position="620"/>
        <end position="647"/>
    </location>
</feature>
<accession>A0A8J5JC78</accession>
<name>A0A8J5JC78_HOMAM</name>
<dbReference type="PANTHER" id="PTHR15319:SF1">
    <property type="entry name" value="TATA BOX-BINDING PROTEIN-ASSOCIATED FACTOR RNA POLYMERASE I SUBUNIT C"/>
    <property type="match status" value="1"/>
</dbReference>
<dbReference type="InterPro" id="IPR038801">
    <property type="entry name" value="TAF1C"/>
</dbReference>
<evidence type="ECO:0000313" key="3">
    <source>
        <dbReference type="Proteomes" id="UP000747542"/>
    </source>
</evidence>
<dbReference type="GO" id="GO:0001164">
    <property type="term" value="F:RNA polymerase I core promoter sequence-specific DNA binding"/>
    <property type="evidence" value="ECO:0007669"/>
    <property type="project" value="TreeGrafter"/>
</dbReference>
<proteinExistence type="predicted"/>
<reference evidence="2" key="1">
    <citation type="journal article" date="2021" name="Sci. Adv.">
        <title>The American lobster genome reveals insights on longevity, neural, and immune adaptations.</title>
        <authorList>
            <person name="Polinski J.M."/>
            <person name="Zimin A.V."/>
            <person name="Clark K.F."/>
            <person name="Kohn A.B."/>
            <person name="Sadowski N."/>
            <person name="Timp W."/>
            <person name="Ptitsyn A."/>
            <person name="Khanna P."/>
            <person name="Romanova D.Y."/>
            <person name="Williams P."/>
            <person name="Greenwood S.J."/>
            <person name="Moroz L.L."/>
            <person name="Walt D.R."/>
            <person name="Bodnar A.G."/>
        </authorList>
    </citation>
    <scope>NUCLEOTIDE SEQUENCE</scope>
    <source>
        <strain evidence="2">GMGI-L3</strain>
    </source>
</reference>
<dbReference type="Proteomes" id="UP000747542">
    <property type="component" value="Unassembled WGS sequence"/>
</dbReference>
<organism evidence="2 3">
    <name type="scientific">Homarus americanus</name>
    <name type="common">American lobster</name>
    <dbReference type="NCBI Taxonomy" id="6706"/>
    <lineage>
        <taxon>Eukaryota</taxon>
        <taxon>Metazoa</taxon>
        <taxon>Ecdysozoa</taxon>
        <taxon>Arthropoda</taxon>
        <taxon>Crustacea</taxon>
        <taxon>Multicrustacea</taxon>
        <taxon>Malacostraca</taxon>
        <taxon>Eumalacostraca</taxon>
        <taxon>Eucarida</taxon>
        <taxon>Decapoda</taxon>
        <taxon>Pleocyemata</taxon>
        <taxon>Astacidea</taxon>
        <taxon>Nephropoidea</taxon>
        <taxon>Nephropidae</taxon>
        <taxon>Homarus</taxon>
    </lineage>
</organism>
<feature type="non-terminal residue" evidence="2">
    <location>
        <position position="1"/>
    </location>
</feature>
<evidence type="ECO:0000256" key="1">
    <source>
        <dbReference type="SAM" id="MobiDB-lite"/>
    </source>
</evidence>
<feature type="region of interest" description="Disordered" evidence="1">
    <location>
        <begin position="575"/>
        <end position="606"/>
    </location>
</feature>
<dbReference type="AlphaFoldDB" id="A0A8J5JC78"/>
<evidence type="ECO:0000313" key="2">
    <source>
        <dbReference type="EMBL" id="KAG7155847.1"/>
    </source>
</evidence>
<comment type="caution">
    <text evidence="2">The sequence shown here is derived from an EMBL/GenBank/DDBJ whole genome shotgun (WGS) entry which is preliminary data.</text>
</comment>